<dbReference type="InterPro" id="IPR021858">
    <property type="entry name" value="Fun_TF"/>
</dbReference>
<evidence type="ECO:0000259" key="3">
    <source>
        <dbReference type="PROSITE" id="PS50048"/>
    </source>
</evidence>
<dbReference type="InterPro" id="IPR053178">
    <property type="entry name" value="Osmoadaptation_assoc"/>
</dbReference>
<evidence type="ECO:0000313" key="5">
    <source>
        <dbReference type="Proteomes" id="UP000244855"/>
    </source>
</evidence>
<dbReference type="Gene3D" id="4.10.240.10">
    <property type="entry name" value="Zn(2)-C6 fungal-type DNA-binding domain"/>
    <property type="match status" value="1"/>
</dbReference>
<name>A0A2V1DIU5_9PLEO</name>
<dbReference type="Pfam" id="PF00172">
    <property type="entry name" value="Zn_clus"/>
    <property type="match status" value="1"/>
</dbReference>
<reference evidence="4 5" key="1">
    <citation type="journal article" date="2018" name="Sci. Rep.">
        <title>Comparative genomics provides insights into the lifestyle and reveals functional heterogeneity of dark septate endophytic fungi.</title>
        <authorList>
            <person name="Knapp D.G."/>
            <person name="Nemeth J.B."/>
            <person name="Barry K."/>
            <person name="Hainaut M."/>
            <person name="Henrissat B."/>
            <person name="Johnson J."/>
            <person name="Kuo A."/>
            <person name="Lim J.H.P."/>
            <person name="Lipzen A."/>
            <person name="Nolan M."/>
            <person name="Ohm R.A."/>
            <person name="Tamas L."/>
            <person name="Grigoriev I.V."/>
            <person name="Spatafora J.W."/>
            <person name="Nagy L.G."/>
            <person name="Kovacs G.M."/>
        </authorList>
    </citation>
    <scope>NUCLEOTIDE SEQUENCE [LARGE SCALE GENOMIC DNA]</scope>
    <source>
        <strain evidence="4 5">DSE2036</strain>
    </source>
</reference>
<gene>
    <name evidence="4" type="ORF">DM02DRAFT_673662</name>
</gene>
<dbReference type="PANTHER" id="PTHR38111">
    <property type="entry name" value="ZN(2)-C6 FUNGAL-TYPE DOMAIN-CONTAINING PROTEIN-RELATED"/>
    <property type="match status" value="1"/>
</dbReference>
<dbReference type="GO" id="GO:0000981">
    <property type="term" value="F:DNA-binding transcription factor activity, RNA polymerase II-specific"/>
    <property type="evidence" value="ECO:0007669"/>
    <property type="project" value="InterPro"/>
</dbReference>
<dbReference type="InterPro" id="IPR036864">
    <property type="entry name" value="Zn2-C6_fun-type_DNA-bd_sf"/>
</dbReference>
<proteinExistence type="predicted"/>
<evidence type="ECO:0000313" key="4">
    <source>
        <dbReference type="EMBL" id="PVH98040.1"/>
    </source>
</evidence>
<keyword evidence="5" id="KW-1185">Reference proteome</keyword>
<keyword evidence="1" id="KW-0539">Nucleus</keyword>
<dbReference type="PROSITE" id="PS50048">
    <property type="entry name" value="ZN2_CY6_FUNGAL_2"/>
    <property type="match status" value="1"/>
</dbReference>
<dbReference type="Pfam" id="PF11951">
    <property type="entry name" value="Fungal_trans_2"/>
    <property type="match status" value="1"/>
</dbReference>
<evidence type="ECO:0000256" key="1">
    <source>
        <dbReference type="ARBA" id="ARBA00023242"/>
    </source>
</evidence>
<protein>
    <recommendedName>
        <fullName evidence="3">Zn(2)-C6 fungal-type domain-containing protein</fullName>
    </recommendedName>
</protein>
<organism evidence="4 5">
    <name type="scientific">Periconia macrospinosa</name>
    <dbReference type="NCBI Taxonomy" id="97972"/>
    <lineage>
        <taxon>Eukaryota</taxon>
        <taxon>Fungi</taxon>
        <taxon>Dikarya</taxon>
        <taxon>Ascomycota</taxon>
        <taxon>Pezizomycotina</taxon>
        <taxon>Dothideomycetes</taxon>
        <taxon>Pleosporomycetidae</taxon>
        <taxon>Pleosporales</taxon>
        <taxon>Massarineae</taxon>
        <taxon>Periconiaceae</taxon>
        <taxon>Periconia</taxon>
    </lineage>
</organism>
<dbReference type="InterPro" id="IPR001138">
    <property type="entry name" value="Zn2Cys6_DnaBD"/>
</dbReference>
<sequence>MNKFIRPSCLLSINKCNKRSRRSAKRSSTKMASSSTSHSKALASASSASQDPPELSDVQCYTCRKRHIKCDRTLPTCGKCKKKGVPCLGYQKPLRWADGVAVRGKLKGKSTPVVDENIINMVQGTVQQQANTTFEKAARVGVSLDRTFDQRCSTANCARFMKLLEYYNSTICAERVTIEQTKVLERHLPTISAEVAERLPPIIANCILGFSAVHMASRNPGDKALEHLALEAKVHVYQHHNQLLTTPQYQGDLRPDVAACIGGLVFAIDMLENGMNRWKMHTLGSMHIISSLGGVENLAFHYPHLQVMLFQMAHFETLWVALSHEPITMTKHTTRTALESLCYSPLAKSKCFNPCPTPLTLAMWDLGVCAQKALTSDQPVGLNEMYKRDRILLQVLAFQPKDAGFAGQAPKFLDGNPDLWEKFNTTWKAAITILVLRYLYLGRQNLYPNMRRQRSSSSLIMNQSMPSYDNPQANMSSYSQARDELDFSDSADEFGIADDIPDYLTPGLHSTDPFSRSGSPAPPPHIEPPNDRLWHSRYEMHDEAFSNLYTALAYLHDNTEPLYARYLILPIMVIGLVSRPDSKERTLCLSYSAKFEEFISGAANGINAGNKLNFSIPWEALDVYSEMAIRDSREVVSPELEPMLESAPEWNWWDMLKALDLTFIWPVTAGTTHLECGTDFWAFEILSSIMSDESFSSWLQETNTYSQ</sequence>
<dbReference type="PANTHER" id="PTHR38111:SF9">
    <property type="entry name" value="ZN(2)-C6 FUNGAL-TYPE DOMAIN-CONTAINING PROTEIN"/>
    <property type="match status" value="1"/>
</dbReference>
<feature type="compositionally biased region" description="Low complexity" evidence="2">
    <location>
        <begin position="29"/>
        <end position="49"/>
    </location>
</feature>
<dbReference type="EMBL" id="KZ805422">
    <property type="protein sequence ID" value="PVH98040.1"/>
    <property type="molecule type" value="Genomic_DNA"/>
</dbReference>
<accession>A0A2V1DIU5</accession>
<dbReference type="SMART" id="SM00066">
    <property type="entry name" value="GAL4"/>
    <property type="match status" value="1"/>
</dbReference>
<dbReference type="AlphaFoldDB" id="A0A2V1DIU5"/>
<dbReference type="CDD" id="cd00067">
    <property type="entry name" value="GAL4"/>
    <property type="match status" value="1"/>
</dbReference>
<dbReference type="OrthoDB" id="5386330at2759"/>
<dbReference type="Proteomes" id="UP000244855">
    <property type="component" value="Unassembled WGS sequence"/>
</dbReference>
<dbReference type="SUPFAM" id="SSF57701">
    <property type="entry name" value="Zn2/Cys6 DNA-binding domain"/>
    <property type="match status" value="1"/>
</dbReference>
<feature type="region of interest" description="Disordered" evidence="2">
    <location>
        <begin position="511"/>
        <end position="530"/>
    </location>
</feature>
<feature type="region of interest" description="Disordered" evidence="2">
    <location>
        <begin position="17"/>
        <end position="55"/>
    </location>
</feature>
<evidence type="ECO:0000256" key="2">
    <source>
        <dbReference type="SAM" id="MobiDB-lite"/>
    </source>
</evidence>
<dbReference type="GO" id="GO:0008270">
    <property type="term" value="F:zinc ion binding"/>
    <property type="evidence" value="ECO:0007669"/>
    <property type="project" value="InterPro"/>
</dbReference>
<feature type="domain" description="Zn(2)-C6 fungal-type" evidence="3">
    <location>
        <begin position="59"/>
        <end position="87"/>
    </location>
</feature>
<feature type="compositionally biased region" description="Basic residues" evidence="2">
    <location>
        <begin position="17"/>
        <end position="28"/>
    </location>
</feature>